<dbReference type="OrthoDB" id="5453067at2"/>
<dbReference type="AlphaFoldDB" id="A0A7C9IVC3"/>
<keyword evidence="1" id="KW-0732">Signal</keyword>
<organism evidence="2 3">
    <name type="scientific">Solidesulfovibrio aerotolerans</name>
    <dbReference type="NCBI Taxonomy" id="295255"/>
    <lineage>
        <taxon>Bacteria</taxon>
        <taxon>Pseudomonadati</taxon>
        <taxon>Thermodesulfobacteriota</taxon>
        <taxon>Desulfovibrionia</taxon>
        <taxon>Desulfovibrionales</taxon>
        <taxon>Desulfovibrionaceae</taxon>
        <taxon>Solidesulfovibrio</taxon>
    </lineage>
</organism>
<name>A0A7C9IVC3_9BACT</name>
<comment type="caution">
    <text evidence="2">The sequence shown here is derived from an EMBL/GenBank/DDBJ whole genome shotgun (WGS) entry which is preliminary data.</text>
</comment>
<keyword evidence="3" id="KW-1185">Reference proteome</keyword>
<dbReference type="Proteomes" id="UP000482487">
    <property type="component" value="Unassembled WGS sequence"/>
</dbReference>
<protein>
    <submittedName>
        <fullName evidence="2">Uncharacterized protein</fullName>
    </submittedName>
</protein>
<reference evidence="2 3" key="1">
    <citation type="submission" date="2020-01" db="EMBL/GenBank/DDBJ databases">
        <title>Genome sequence of Desulfovibrio aerotolerans DSM 16695(T).</title>
        <authorList>
            <person name="Karnachuk O."/>
            <person name="Avakyan M."/>
            <person name="Mardanov A."/>
            <person name="Kadnikov V."/>
            <person name="Ravin N."/>
        </authorList>
    </citation>
    <scope>NUCLEOTIDE SEQUENCE [LARGE SCALE GENOMIC DNA]</scope>
    <source>
        <strain evidence="2 3">DSM 16695</strain>
    </source>
</reference>
<feature type="chain" id="PRO_5028824998" evidence="1">
    <location>
        <begin position="26"/>
        <end position="181"/>
    </location>
</feature>
<feature type="signal peptide" evidence="1">
    <location>
        <begin position="1"/>
        <end position="25"/>
    </location>
</feature>
<evidence type="ECO:0000313" key="3">
    <source>
        <dbReference type="Proteomes" id="UP000482487"/>
    </source>
</evidence>
<accession>A0A7C9IVC3</accession>
<gene>
    <name evidence="2" type="ORF">GTA51_16315</name>
</gene>
<evidence type="ECO:0000313" key="2">
    <source>
        <dbReference type="EMBL" id="MYL84680.1"/>
    </source>
</evidence>
<dbReference type="RefSeq" id="WP_160962921.1">
    <property type="nucleotide sequence ID" value="NZ_WVUD01000039.1"/>
</dbReference>
<sequence length="181" mass="18983">MNRLFAILLLGCLAASVPAAGSAWAGVTLEGDACRKVFDNPKVETIACQTGFRLDAATRGQLANTSFGMVSDLTCSAVVSARRSEVIAKVAARGDVTLPPQEVRCRLISGGEPIPVTFHLAPVVRLDPAGKAVDARLGIRDLTGIPEPLATAVAEFLNNDTSLRRNLVAAANAIIPNLPKR</sequence>
<dbReference type="EMBL" id="WVUD01000039">
    <property type="protein sequence ID" value="MYL84680.1"/>
    <property type="molecule type" value="Genomic_DNA"/>
</dbReference>
<evidence type="ECO:0000256" key="1">
    <source>
        <dbReference type="SAM" id="SignalP"/>
    </source>
</evidence>
<proteinExistence type="predicted"/>